<keyword evidence="7" id="KW-1185">Reference proteome</keyword>
<proteinExistence type="predicted"/>
<accession>A0AAW1PNV4</accession>
<comment type="caution">
    <text evidence="6">The sequence shown here is derived from an EMBL/GenBank/DDBJ whole genome shotgun (WGS) entry which is preliminary data.</text>
</comment>
<dbReference type="SMART" id="SM01328">
    <property type="entry name" value="zf-3CxxC"/>
    <property type="match status" value="1"/>
</dbReference>
<evidence type="ECO:0000259" key="5">
    <source>
        <dbReference type="SMART" id="SM01328"/>
    </source>
</evidence>
<evidence type="ECO:0000256" key="1">
    <source>
        <dbReference type="ARBA" id="ARBA00022723"/>
    </source>
</evidence>
<evidence type="ECO:0000313" key="6">
    <source>
        <dbReference type="EMBL" id="KAK9811239.1"/>
    </source>
</evidence>
<feature type="compositionally biased region" description="Basic and acidic residues" evidence="4">
    <location>
        <begin position="148"/>
        <end position="159"/>
    </location>
</feature>
<dbReference type="InterPro" id="IPR027377">
    <property type="entry name" value="ZAR1/RTP1-5-like_Znf-3CxxC"/>
</dbReference>
<protein>
    <recommendedName>
        <fullName evidence="5">3CxxC-type domain-containing protein</fullName>
    </recommendedName>
</protein>
<evidence type="ECO:0000256" key="4">
    <source>
        <dbReference type="SAM" id="MobiDB-lite"/>
    </source>
</evidence>
<feature type="compositionally biased region" description="Basic residues" evidence="4">
    <location>
        <begin position="133"/>
        <end position="147"/>
    </location>
</feature>
<dbReference type="EMBL" id="JALJOR010000009">
    <property type="protein sequence ID" value="KAK9811239.1"/>
    <property type="molecule type" value="Genomic_DNA"/>
</dbReference>
<keyword evidence="1" id="KW-0479">Metal-binding</keyword>
<organism evidence="6 7">
    <name type="scientific">[Myrmecia] bisecta</name>
    <dbReference type="NCBI Taxonomy" id="41462"/>
    <lineage>
        <taxon>Eukaryota</taxon>
        <taxon>Viridiplantae</taxon>
        <taxon>Chlorophyta</taxon>
        <taxon>core chlorophytes</taxon>
        <taxon>Trebouxiophyceae</taxon>
        <taxon>Trebouxiales</taxon>
        <taxon>Trebouxiaceae</taxon>
        <taxon>Myrmecia</taxon>
    </lineage>
</organism>
<feature type="region of interest" description="Disordered" evidence="4">
    <location>
        <begin position="132"/>
        <end position="162"/>
    </location>
</feature>
<dbReference type="GO" id="GO:0008270">
    <property type="term" value="F:zinc ion binding"/>
    <property type="evidence" value="ECO:0007669"/>
    <property type="project" value="UniProtKB-KW"/>
</dbReference>
<keyword evidence="2" id="KW-0863">Zinc-finger</keyword>
<dbReference type="Proteomes" id="UP001489004">
    <property type="component" value="Unassembled WGS sequence"/>
</dbReference>
<evidence type="ECO:0000256" key="2">
    <source>
        <dbReference type="ARBA" id="ARBA00022771"/>
    </source>
</evidence>
<keyword evidence="3" id="KW-0862">Zinc</keyword>
<feature type="domain" description="3CxxC-type" evidence="5">
    <location>
        <begin position="18"/>
        <end position="87"/>
    </location>
</feature>
<gene>
    <name evidence="6" type="ORF">WJX72_000429</name>
</gene>
<evidence type="ECO:0000313" key="7">
    <source>
        <dbReference type="Proteomes" id="UP001489004"/>
    </source>
</evidence>
<dbReference type="AlphaFoldDB" id="A0AAW1PNV4"/>
<name>A0AAW1PNV4_9CHLO</name>
<reference evidence="6 7" key="1">
    <citation type="journal article" date="2024" name="Nat. Commun.">
        <title>Phylogenomics reveals the evolutionary origins of lichenization in chlorophyte algae.</title>
        <authorList>
            <person name="Puginier C."/>
            <person name="Libourel C."/>
            <person name="Otte J."/>
            <person name="Skaloud P."/>
            <person name="Haon M."/>
            <person name="Grisel S."/>
            <person name="Petersen M."/>
            <person name="Berrin J.G."/>
            <person name="Delaux P.M."/>
            <person name="Dal Grande F."/>
            <person name="Keller J."/>
        </authorList>
    </citation>
    <scope>NUCLEOTIDE SEQUENCE [LARGE SCALE GENOMIC DNA]</scope>
    <source>
        <strain evidence="6 7">SAG 2043</strain>
    </source>
</reference>
<sequence length="182" mass="20189">MYRATSSRRSYSPPPRAVTFAIFGCPNCARTWESAHGSATDYQKCKSCLTPCYPSSWKRRAPNKRGNQERETILHHDMALCGVCERLGRCCIGTDAEEEAARSVNVVISDEGKTEVLRMGDGLSLLDFAVTRPMKKGNKKPHSKSSRRSQEHAAARDPLPELQPAAISNDFICQYAHSDVAE</sequence>
<evidence type="ECO:0000256" key="3">
    <source>
        <dbReference type="ARBA" id="ARBA00022833"/>
    </source>
</evidence>